<dbReference type="InterPro" id="IPR023034">
    <property type="entry name" value="PPIase_SurA"/>
</dbReference>
<comment type="subcellular location">
    <subcellularLocation>
        <location evidence="7">Periplasm</location>
    </subcellularLocation>
    <text evidence="7">Is capable of associating with the outer membrane.</text>
</comment>
<evidence type="ECO:0000259" key="8">
    <source>
        <dbReference type="PROSITE" id="PS50198"/>
    </source>
</evidence>
<feature type="domain" description="PpiC" evidence="8">
    <location>
        <begin position="279"/>
        <end position="378"/>
    </location>
</feature>
<dbReference type="Pfam" id="PF13616">
    <property type="entry name" value="Rotamase_3"/>
    <property type="match status" value="1"/>
</dbReference>
<evidence type="ECO:0000256" key="4">
    <source>
        <dbReference type="ARBA" id="ARBA00023110"/>
    </source>
</evidence>
<dbReference type="RefSeq" id="WP_256604444.1">
    <property type="nucleotide sequence ID" value="NZ_JANIBJ010000061.1"/>
</dbReference>
<proteinExistence type="inferred from homology"/>
<evidence type="ECO:0000256" key="3">
    <source>
        <dbReference type="ARBA" id="ARBA00022764"/>
    </source>
</evidence>
<dbReference type="InterPro" id="IPR027304">
    <property type="entry name" value="Trigger_fact/SurA_dom_sf"/>
</dbReference>
<keyword evidence="1 7" id="KW-0732">Signal</keyword>
<organism evidence="9 10">
    <name type="scientific">Methylomonas subterranea</name>
    <dbReference type="NCBI Taxonomy" id="2952225"/>
    <lineage>
        <taxon>Bacteria</taxon>
        <taxon>Pseudomonadati</taxon>
        <taxon>Pseudomonadota</taxon>
        <taxon>Gammaproteobacteria</taxon>
        <taxon>Methylococcales</taxon>
        <taxon>Methylococcaceae</taxon>
        <taxon>Methylomonas</taxon>
    </lineage>
</organism>
<evidence type="ECO:0000313" key="10">
    <source>
        <dbReference type="Proteomes" id="UP001524499"/>
    </source>
</evidence>
<dbReference type="SUPFAM" id="SSF54534">
    <property type="entry name" value="FKBP-like"/>
    <property type="match status" value="2"/>
</dbReference>
<evidence type="ECO:0000256" key="7">
    <source>
        <dbReference type="HAMAP-Rule" id="MF_01183"/>
    </source>
</evidence>
<dbReference type="InterPro" id="IPR000297">
    <property type="entry name" value="PPIase_PpiC"/>
</dbReference>
<dbReference type="Pfam" id="PF00639">
    <property type="entry name" value="Rotamase"/>
    <property type="match status" value="1"/>
</dbReference>
<evidence type="ECO:0000313" key="9">
    <source>
        <dbReference type="EMBL" id="MCQ8106339.1"/>
    </source>
</evidence>
<dbReference type="SUPFAM" id="SSF109998">
    <property type="entry name" value="Triger factor/SurA peptide-binding domain-like"/>
    <property type="match status" value="1"/>
</dbReference>
<dbReference type="Gene3D" id="1.10.4030.10">
    <property type="entry name" value="Porin chaperone SurA, peptide-binding domain"/>
    <property type="match status" value="1"/>
</dbReference>
<dbReference type="EMBL" id="JANIBJ010000061">
    <property type="protein sequence ID" value="MCQ8106339.1"/>
    <property type="molecule type" value="Genomic_DNA"/>
</dbReference>
<sequence length="426" mass="47906">MLKQIFLSVWLLTVAHALPAQTLDRIVAVVEDDVILERELAAEVATIAHKLQGNNVAMPPEYVLRKQVLERMIVDKLQRQMAARSGVQVSDEMLRNSVADIASRNNMSVDAFKQELARQGMDYKAFEENLRNEIIINQLRGREISARIKVTDAEVNHYLETQSKAGTNTTQYHLGHILISVPSGASSGEIQKARQQAERIVSDLRNGKDFRETAISYSNDDNALKGGDLGWRSIGQIPTLFTDTVTGMVQGDISEPIRSPSGFHIIKMLETEGSAQHIVNKTKVRHILIKTNELVDDAEAQKRLLALKERIDDGDDFATLARAHSDDKGSAINGGSLDWVTPGALVPPFEEAMNKLGINEISPPVQTQFGWHMIQVLGRESQDDSAQFRKDKVRDEIRKRKVEEETELWLRRLRDEAYVEIDLDRL</sequence>
<dbReference type="EC" id="5.2.1.8" evidence="7"/>
<dbReference type="PROSITE" id="PS50198">
    <property type="entry name" value="PPIC_PPIASE_2"/>
    <property type="match status" value="2"/>
</dbReference>
<dbReference type="GO" id="GO:0003755">
    <property type="term" value="F:peptidyl-prolyl cis-trans isomerase activity"/>
    <property type="evidence" value="ECO:0007669"/>
    <property type="project" value="UniProtKB-EC"/>
</dbReference>
<feature type="domain" description="PpiC" evidence="8">
    <location>
        <begin position="169"/>
        <end position="270"/>
    </location>
</feature>
<keyword evidence="4 7" id="KW-0697">Rotamase</keyword>
<keyword evidence="2 7" id="KW-0677">Repeat</keyword>
<evidence type="ECO:0000256" key="1">
    <source>
        <dbReference type="ARBA" id="ARBA00022729"/>
    </source>
</evidence>
<keyword evidence="5 7" id="KW-0143">Chaperone</keyword>
<dbReference type="HAMAP" id="MF_01183">
    <property type="entry name" value="Chaperone_SurA"/>
    <property type="match status" value="1"/>
</dbReference>
<accession>A0ABT1TNL9</accession>
<comment type="domain">
    <text evidence="7">The PPIase activity resides only in the second parvulin domain. The N-terminal region and the C-terminal tail are necessary and sufficient for the chaperone activity of SurA. The PPIase activity is dispensable for SurA to function as a chaperone. The N-terminal region and the C-terminal tail are also required for porin recognition.</text>
</comment>
<reference evidence="9 10" key="1">
    <citation type="submission" date="2022-07" db="EMBL/GenBank/DDBJ databases">
        <title>Methylomonas rivi sp. nov., Methylomonas rosea sp. nov., Methylomonas aureus sp. nov. and Methylomonas subterranea sp. nov., four novel methanotrophs isolated from a freshwater creek and the deep terrestrial subsurface.</title>
        <authorList>
            <person name="Abin C."/>
            <person name="Sankaranarayanan K."/>
            <person name="Garner C."/>
            <person name="Sindelar R."/>
            <person name="Kotary K."/>
            <person name="Garner R."/>
            <person name="Barclay S."/>
            <person name="Lawson P."/>
            <person name="Krumholz L."/>
        </authorList>
    </citation>
    <scope>NUCLEOTIDE SEQUENCE [LARGE SCALE GENOMIC DNA]</scope>
    <source>
        <strain evidence="9 10">SURF-2</strain>
    </source>
</reference>
<dbReference type="InterPro" id="IPR015391">
    <property type="entry name" value="SurA_N"/>
</dbReference>
<dbReference type="PANTHER" id="PTHR47637">
    <property type="entry name" value="CHAPERONE SURA"/>
    <property type="match status" value="1"/>
</dbReference>
<gene>
    <name evidence="7" type="primary">surA</name>
    <name evidence="9" type="ORF">NP590_19705</name>
</gene>
<comment type="caution">
    <text evidence="9">The sequence shown here is derived from an EMBL/GenBank/DDBJ whole genome shotgun (WGS) entry which is preliminary data.</text>
</comment>
<protein>
    <recommendedName>
        <fullName evidence="7">Chaperone SurA</fullName>
    </recommendedName>
    <alternativeName>
        <fullName evidence="7">Peptidyl-prolyl cis-trans isomerase SurA</fullName>
        <shortName evidence="7">PPIase SurA</shortName>
        <ecNumber evidence="7">5.2.1.8</ecNumber>
    </alternativeName>
    <alternativeName>
        <fullName evidence="7">Rotamase SurA</fullName>
    </alternativeName>
</protein>
<name>A0ABT1TNL9_9GAMM</name>
<comment type="catalytic activity">
    <reaction evidence="7">
        <text>[protein]-peptidylproline (omega=180) = [protein]-peptidylproline (omega=0)</text>
        <dbReference type="Rhea" id="RHEA:16237"/>
        <dbReference type="Rhea" id="RHEA-COMP:10747"/>
        <dbReference type="Rhea" id="RHEA-COMP:10748"/>
        <dbReference type="ChEBI" id="CHEBI:83833"/>
        <dbReference type="ChEBI" id="CHEBI:83834"/>
        <dbReference type="EC" id="5.2.1.8"/>
    </reaction>
</comment>
<dbReference type="InterPro" id="IPR050280">
    <property type="entry name" value="OMP_Chaperone_SurA"/>
</dbReference>
<dbReference type="Gene3D" id="3.10.50.40">
    <property type="match status" value="2"/>
</dbReference>
<dbReference type="Proteomes" id="UP001524499">
    <property type="component" value="Unassembled WGS sequence"/>
</dbReference>
<keyword evidence="3 7" id="KW-0574">Periplasm</keyword>
<keyword evidence="6 7" id="KW-0413">Isomerase</keyword>
<keyword evidence="10" id="KW-1185">Reference proteome</keyword>
<evidence type="ECO:0000256" key="6">
    <source>
        <dbReference type="ARBA" id="ARBA00023235"/>
    </source>
</evidence>
<comment type="function">
    <text evidence="7">Chaperone involved in the correct folding and assembly of outer membrane proteins. Recognizes specific patterns of aromatic residues and the orientation of their side chains, which are found more frequently in integral outer membrane proteins. May act in both early periplasmic and late outer membrane-associated steps of protein maturation.</text>
</comment>
<dbReference type="PANTHER" id="PTHR47637:SF1">
    <property type="entry name" value="CHAPERONE SURA"/>
    <property type="match status" value="1"/>
</dbReference>
<dbReference type="Pfam" id="PF09312">
    <property type="entry name" value="SurA_N"/>
    <property type="match status" value="1"/>
</dbReference>
<evidence type="ECO:0000256" key="2">
    <source>
        <dbReference type="ARBA" id="ARBA00022737"/>
    </source>
</evidence>
<dbReference type="InterPro" id="IPR046357">
    <property type="entry name" value="PPIase_dom_sf"/>
</dbReference>
<evidence type="ECO:0000256" key="5">
    <source>
        <dbReference type="ARBA" id="ARBA00023186"/>
    </source>
</evidence>